<dbReference type="InterPro" id="IPR027417">
    <property type="entry name" value="P-loop_NTPase"/>
</dbReference>
<keyword evidence="3" id="KW-0813">Transport</keyword>
<keyword evidence="4" id="KW-0547">Nucleotide-binding</keyword>
<evidence type="ECO:0000259" key="8">
    <source>
        <dbReference type="Pfam" id="PF00006"/>
    </source>
</evidence>
<keyword evidence="10" id="KW-1185">Reference proteome</keyword>
<reference evidence="9 10" key="1">
    <citation type="submission" date="2023-03" db="EMBL/GenBank/DDBJ databases">
        <title>High-quality genome of Scylla paramamosain provides insights in environmental adaptation.</title>
        <authorList>
            <person name="Zhang L."/>
        </authorList>
    </citation>
    <scope>NUCLEOTIDE SEQUENCE [LARGE SCALE GENOMIC DNA]</scope>
    <source>
        <strain evidence="9">LZ_2023a</strain>
        <tissue evidence="9">Muscle</tissue>
    </source>
</reference>
<dbReference type="GO" id="GO:0046961">
    <property type="term" value="F:proton-transporting ATPase activity, rotational mechanism"/>
    <property type="evidence" value="ECO:0007669"/>
    <property type="project" value="InterPro"/>
</dbReference>
<name>A0AAW0TCG3_SCYPA</name>
<proteinExistence type="inferred from homology"/>
<evidence type="ECO:0000256" key="2">
    <source>
        <dbReference type="ARBA" id="ARBA00012473"/>
    </source>
</evidence>
<dbReference type="AlphaFoldDB" id="A0AAW0TCG3"/>
<keyword evidence="5" id="KW-0067">ATP-binding</keyword>
<keyword evidence="7" id="KW-0406">Ion transport</keyword>
<evidence type="ECO:0000313" key="9">
    <source>
        <dbReference type="EMBL" id="KAK8384600.1"/>
    </source>
</evidence>
<comment type="caution">
    <text evidence="9">The sequence shown here is derived from an EMBL/GenBank/DDBJ whole genome shotgun (WGS) entry which is preliminary data.</text>
</comment>
<evidence type="ECO:0000256" key="6">
    <source>
        <dbReference type="ARBA" id="ARBA00022967"/>
    </source>
</evidence>
<protein>
    <recommendedName>
        <fullName evidence="2">H(+)-transporting two-sector ATPase</fullName>
        <ecNumber evidence="2">7.1.2.2</ecNumber>
    </recommendedName>
</protein>
<accession>A0AAW0TCG3</accession>
<dbReference type="Proteomes" id="UP001487740">
    <property type="component" value="Unassembled WGS sequence"/>
</dbReference>
<dbReference type="PANTHER" id="PTHR43607">
    <property type="entry name" value="V-TYPE PROTON ATPASE CATALYTIC SUBUNIT A"/>
    <property type="match status" value="1"/>
</dbReference>
<evidence type="ECO:0000256" key="7">
    <source>
        <dbReference type="ARBA" id="ARBA00023065"/>
    </source>
</evidence>
<dbReference type="EC" id="7.1.2.2" evidence="2"/>
<evidence type="ECO:0000256" key="3">
    <source>
        <dbReference type="ARBA" id="ARBA00022448"/>
    </source>
</evidence>
<dbReference type="PANTHER" id="PTHR43607:SF1">
    <property type="entry name" value="H(+)-TRANSPORTING TWO-SECTOR ATPASE"/>
    <property type="match status" value="1"/>
</dbReference>
<sequence length="118" mass="13045">MQSTKDVYCSHLNNASTLDGVRNRTDKANNNLIKHEYRIVKGVLDALFLCVQGGTISRAFGCGKTCISQALSEYSNSNVIIYVSCGKQGNEMAEYFKDTFKEGEAKVKKGFDEICESV</sequence>
<dbReference type="Gene3D" id="3.40.50.300">
    <property type="entry name" value="P-loop containing nucleotide triphosphate hydrolases"/>
    <property type="match status" value="1"/>
</dbReference>
<feature type="domain" description="ATPase F1/V1/A1 complex alpha/beta subunit nucleotide-binding" evidence="8">
    <location>
        <begin position="43"/>
        <end position="103"/>
    </location>
</feature>
<dbReference type="SUPFAM" id="SSF52540">
    <property type="entry name" value="P-loop containing nucleoside triphosphate hydrolases"/>
    <property type="match status" value="1"/>
</dbReference>
<evidence type="ECO:0000256" key="1">
    <source>
        <dbReference type="ARBA" id="ARBA00008936"/>
    </source>
</evidence>
<comment type="similarity">
    <text evidence="1">Belongs to the ATPase alpha/beta chains family.</text>
</comment>
<dbReference type="EMBL" id="JARAKH010000034">
    <property type="protein sequence ID" value="KAK8384600.1"/>
    <property type="molecule type" value="Genomic_DNA"/>
</dbReference>
<keyword evidence="6" id="KW-1278">Translocase</keyword>
<evidence type="ECO:0000313" key="10">
    <source>
        <dbReference type="Proteomes" id="UP001487740"/>
    </source>
</evidence>
<dbReference type="GO" id="GO:0046034">
    <property type="term" value="P:ATP metabolic process"/>
    <property type="evidence" value="ECO:0007669"/>
    <property type="project" value="InterPro"/>
</dbReference>
<gene>
    <name evidence="9" type="ORF">O3P69_014279</name>
</gene>
<dbReference type="Pfam" id="PF00006">
    <property type="entry name" value="ATP-synt_ab"/>
    <property type="match status" value="1"/>
</dbReference>
<dbReference type="GO" id="GO:0005524">
    <property type="term" value="F:ATP binding"/>
    <property type="evidence" value="ECO:0007669"/>
    <property type="project" value="UniProtKB-KW"/>
</dbReference>
<organism evidence="9 10">
    <name type="scientific">Scylla paramamosain</name>
    <name type="common">Mud crab</name>
    <dbReference type="NCBI Taxonomy" id="85552"/>
    <lineage>
        <taxon>Eukaryota</taxon>
        <taxon>Metazoa</taxon>
        <taxon>Ecdysozoa</taxon>
        <taxon>Arthropoda</taxon>
        <taxon>Crustacea</taxon>
        <taxon>Multicrustacea</taxon>
        <taxon>Malacostraca</taxon>
        <taxon>Eumalacostraca</taxon>
        <taxon>Eucarida</taxon>
        <taxon>Decapoda</taxon>
        <taxon>Pleocyemata</taxon>
        <taxon>Brachyura</taxon>
        <taxon>Eubrachyura</taxon>
        <taxon>Portunoidea</taxon>
        <taxon>Portunidae</taxon>
        <taxon>Portuninae</taxon>
        <taxon>Scylla</taxon>
    </lineage>
</organism>
<evidence type="ECO:0000256" key="5">
    <source>
        <dbReference type="ARBA" id="ARBA00022840"/>
    </source>
</evidence>
<evidence type="ECO:0000256" key="4">
    <source>
        <dbReference type="ARBA" id="ARBA00022741"/>
    </source>
</evidence>
<dbReference type="InterPro" id="IPR000194">
    <property type="entry name" value="ATPase_F1/V1/A1_a/bsu_nucl-bd"/>
</dbReference>
<dbReference type="InterPro" id="IPR022878">
    <property type="entry name" value="V-ATPase_asu"/>
</dbReference>